<accession>A0A9X2XZQ4</accession>
<comment type="caution">
    <text evidence="2">The sequence shown here is derived from an EMBL/GenBank/DDBJ whole genome shotgun (WGS) entry which is preliminary data.</text>
</comment>
<reference evidence="2" key="2">
    <citation type="submission" date="2023-04" db="EMBL/GenBank/DDBJ databases">
        <title>Paracnuella aquatica gen. nov., sp. nov., a member of the family Chitinophagaceae isolated from a hot spring.</title>
        <authorList>
            <person name="Wang C."/>
        </authorList>
    </citation>
    <scope>NUCLEOTIDE SEQUENCE</scope>
    <source>
        <strain evidence="2">LB-8</strain>
    </source>
</reference>
<proteinExistence type="predicted"/>
<sequence length="167" mass="18905">MQKIFLLLITASLLLASCDRYGKKVEINNNSEVFYKDEATESEAKRLGNFLLDRNFFDSQNEKSVQLSKDSGIYTVRFVVDKASYETDKENTLLGFRVWQMWISEDVFNMAKTKVVLVDDQFNDLADAGELTPELKAAVRAEQLNSITPDAGATTPDSSRMDNTRVE</sequence>
<evidence type="ECO:0000313" key="2">
    <source>
        <dbReference type="EMBL" id="MCU7552416.1"/>
    </source>
</evidence>
<organism evidence="2 3">
    <name type="scientific">Paraflavisolibacter caeni</name>
    <dbReference type="NCBI Taxonomy" id="2982496"/>
    <lineage>
        <taxon>Bacteria</taxon>
        <taxon>Pseudomonadati</taxon>
        <taxon>Bacteroidota</taxon>
        <taxon>Chitinophagia</taxon>
        <taxon>Chitinophagales</taxon>
        <taxon>Chitinophagaceae</taxon>
        <taxon>Paraflavisolibacter</taxon>
    </lineage>
</organism>
<dbReference type="Proteomes" id="UP001155483">
    <property type="component" value="Unassembled WGS sequence"/>
</dbReference>
<evidence type="ECO:0000256" key="1">
    <source>
        <dbReference type="SAM" id="MobiDB-lite"/>
    </source>
</evidence>
<name>A0A9X2XZQ4_9BACT</name>
<gene>
    <name evidence="2" type="ORF">OCK74_25075</name>
</gene>
<feature type="region of interest" description="Disordered" evidence="1">
    <location>
        <begin position="146"/>
        <end position="167"/>
    </location>
</feature>
<dbReference type="AlphaFoldDB" id="A0A9X2XZQ4"/>
<dbReference type="RefSeq" id="WP_279299853.1">
    <property type="nucleotide sequence ID" value="NZ_JAOTIF010000033.1"/>
</dbReference>
<evidence type="ECO:0000313" key="3">
    <source>
        <dbReference type="Proteomes" id="UP001155483"/>
    </source>
</evidence>
<protein>
    <submittedName>
        <fullName evidence="2">Uncharacterized protein</fullName>
    </submittedName>
</protein>
<dbReference type="PROSITE" id="PS51257">
    <property type="entry name" value="PROKAR_LIPOPROTEIN"/>
    <property type="match status" value="1"/>
</dbReference>
<dbReference type="EMBL" id="JAOTIF010000033">
    <property type="protein sequence ID" value="MCU7552416.1"/>
    <property type="molecule type" value="Genomic_DNA"/>
</dbReference>
<keyword evidence="3" id="KW-1185">Reference proteome</keyword>
<reference evidence="2" key="1">
    <citation type="submission" date="2022-09" db="EMBL/GenBank/DDBJ databases">
        <authorList>
            <person name="Yuan C."/>
            <person name="Ke Z."/>
        </authorList>
    </citation>
    <scope>NUCLEOTIDE SEQUENCE</scope>
    <source>
        <strain evidence="2">LB-8</strain>
    </source>
</reference>